<evidence type="ECO:0000313" key="7">
    <source>
        <dbReference type="RefSeq" id="XP_055898611.1"/>
    </source>
</evidence>
<accession>A0A2C9L707</accession>
<dbReference type="OrthoDB" id="6152405at2759"/>
<evidence type="ECO:0000313" key="5">
    <source>
        <dbReference type="Proteomes" id="UP000076420"/>
    </source>
</evidence>
<protein>
    <submittedName>
        <fullName evidence="7">Uncharacterized protein LOC106079054 isoform X10</fullName>
    </submittedName>
</protein>
<feature type="compositionally biased region" description="Acidic residues" evidence="2">
    <location>
        <begin position="254"/>
        <end position="265"/>
    </location>
</feature>
<keyword evidence="6" id="KW-1185">Reference proteome</keyword>
<keyword evidence="1" id="KW-0862">Zinc</keyword>
<feature type="region of interest" description="Disordered" evidence="2">
    <location>
        <begin position="248"/>
        <end position="329"/>
    </location>
</feature>
<dbReference type="PROSITE" id="PS00028">
    <property type="entry name" value="ZINC_FINGER_C2H2_1"/>
    <property type="match status" value="1"/>
</dbReference>
<dbReference type="SMART" id="SM00355">
    <property type="entry name" value="ZnF_C2H2"/>
    <property type="match status" value="2"/>
</dbReference>
<organism evidence="4 5">
    <name type="scientific">Biomphalaria glabrata</name>
    <name type="common">Bloodfluke planorb</name>
    <name type="synonym">Freshwater snail</name>
    <dbReference type="NCBI Taxonomy" id="6526"/>
    <lineage>
        <taxon>Eukaryota</taxon>
        <taxon>Metazoa</taxon>
        <taxon>Spiralia</taxon>
        <taxon>Lophotrochozoa</taxon>
        <taxon>Mollusca</taxon>
        <taxon>Gastropoda</taxon>
        <taxon>Heterobranchia</taxon>
        <taxon>Euthyneura</taxon>
        <taxon>Panpulmonata</taxon>
        <taxon>Hygrophila</taxon>
        <taxon>Lymnaeoidea</taxon>
        <taxon>Planorbidae</taxon>
        <taxon>Biomphalaria</taxon>
    </lineage>
</organism>
<dbReference type="RefSeq" id="XP_055898611.1">
    <property type="nucleotide sequence ID" value="XM_056042636.1"/>
</dbReference>
<feature type="compositionally biased region" description="Acidic residues" evidence="2">
    <location>
        <begin position="99"/>
        <end position="109"/>
    </location>
</feature>
<dbReference type="Gene3D" id="3.30.160.60">
    <property type="entry name" value="Classic Zinc Finger"/>
    <property type="match status" value="1"/>
</dbReference>
<dbReference type="GO" id="GO:0008270">
    <property type="term" value="F:zinc ion binding"/>
    <property type="evidence" value="ECO:0007669"/>
    <property type="project" value="UniProtKB-KW"/>
</dbReference>
<evidence type="ECO:0000313" key="4">
    <source>
        <dbReference type="EnsemblMetazoa" id="BGLB027800-PA"/>
    </source>
</evidence>
<dbReference type="Proteomes" id="UP000076420">
    <property type="component" value="Unassembled WGS sequence"/>
</dbReference>
<evidence type="ECO:0000259" key="3">
    <source>
        <dbReference type="PROSITE" id="PS50157"/>
    </source>
</evidence>
<feature type="region of interest" description="Disordered" evidence="2">
    <location>
        <begin position="69"/>
        <end position="181"/>
    </location>
</feature>
<name>A0A2C9L707_BIOGL</name>
<evidence type="ECO:0000313" key="6">
    <source>
        <dbReference type="Proteomes" id="UP001165740"/>
    </source>
</evidence>
<sequence length="426" mass="47726">MDFDSSSKFISSLAKFLQSLCNGYVEFNSGVEVIGHIYLNVDTGKKIDYILNEKVCKTDENSVTFISNSFHAQPAERPKPTPKGFSEPSAKSEVAEPKIDEDEIIIMDEPESKNSGTLPPSRNLFHRKNINPYSKVGRSQKRPHSQNFSSFKHLPKQRKSDPPIGPNGAQHDVEISHTDNNTSNFITPQISGETSLTAATDSDISHLSKVFPQTFNDSSNNLNACEERDIKPQLDSDMNIVQVKQEITQSEHGGEEDQETYDESQDQSNVFPGMPYDQYYSEGNRRGQRADYGPGGLSHDYFQGNAGPSGEGGDTSGWTQPNVDNPGRKRAATGITCPVPGCNAFVIGHYAKYRRHWLAKHERFVSKYFCPQCRAAYKRKDDLRTHVTKHAGLILDLDDVECQFLENKEFLDPDPITLETAMDYKT</sequence>
<proteinExistence type="predicted"/>
<dbReference type="Proteomes" id="UP001165740">
    <property type="component" value="Chromosome 1"/>
</dbReference>
<reference evidence="7" key="2">
    <citation type="submission" date="2025-04" db="UniProtKB">
        <authorList>
            <consortium name="RefSeq"/>
        </authorList>
    </citation>
    <scope>IDENTIFICATION</scope>
</reference>
<reference evidence="4" key="1">
    <citation type="submission" date="2020-05" db="UniProtKB">
        <authorList>
            <consortium name="EnsemblMetazoa"/>
        </authorList>
    </citation>
    <scope>IDENTIFICATION</scope>
    <source>
        <strain evidence="4">BB02</strain>
    </source>
</reference>
<dbReference type="VEuPathDB" id="VectorBase:BGLB027800"/>
<gene>
    <name evidence="4" type="primary">106079054</name>
    <name evidence="7" type="synonym">LOC106079054</name>
</gene>
<dbReference type="AlphaFoldDB" id="A0A2C9L707"/>
<keyword evidence="1" id="KW-0479">Metal-binding</keyword>
<dbReference type="VEuPathDB" id="VectorBase:BGLAX_048040"/>
<dbReference type="PROSITE" id="PS50157">
    <property type="entry name" value="ZINC_FINGER_C2H2_2"/>
    <property type="match status" value="1"/>
</dbReference>
<dbReference type="InterPro" id="IPR013087">
    <property type="entry name" value="Znf_C2H2_type"/>
</dbReference>
<evidence type="ECO:0000256" key="2">
    <source>
        <dbReference type="SAM" id="MobiDB-lite"/>
    </source>
</evidence>
<keyword evidence="1" id="KW-0863">Zinc-finger</keyword>
<dbReference type="EnsemblMetazoa" id="BGLB027800-RA">
    <property type="protein sequence ID" value="BGLB027800-PA"/>
    <property type="gene ID" value="BGLB027800"/>
</dbReference>
<feature type="domain" description="C2H2-type" evidence="3">
    <location>
        <begin position="368"/>
        <end position="392"/>
    </location>
</feature>
<evidence type="ECO:0000256" key="1">
    <source>
        <dbReference type="PROSITE-ProRule" id="PRU00042"/>
    </source>
</evidence>